<evidence type="ECO:0000313" key="2">
    <source>
        <dbReference type="EnsemblPlants" id="AUR62038544-RA:cds"/>
    </source>
</evidence>
<feature type="region of interest" description="Disordered" evidence="1">
    <location>
        <begin position="189"/>
        <end position="227"/>
    </location>
</feature>
<organism evidence="2 3">
    <name type="scientific">Chenopodium quinoa</name>
    <name type="common">Quinoa</name>
    <dbReference type="NCBI Taxonomy" id="63459"/>
    <lineage>
        <taxon>Eukaryota</taxon>
        <taxon>Viridiplantae</taxon>
        <taxon>Streptophyta</taxon>
        <taxon>Embryophyta</taxon>
        <taxon>Tracheophyta</taxon>
        <taxon>Spermatophyta</taxon>
        <taxon>Magnoliopsida</taxon>
        <taxon>eudicotyledons</taxon>
        <taxon>Gunneridae</taxon>
        <taxon>Pentapetalae</taxon>
        <taxon>Caryophyllales</taxon>
        <taxon>Chenopodiaceae</taxon>
        <taxon>Chenopodioideae</taxon>
        <taxon>Atripliceae</taxon>
        <taxon>Chenopodium</taxon>
    </lineage>
</organism>
<dbReference type="EnsemblPlants" id="AUR62038544-RA">
    <property type="protein sequence ID" value="AUR62038544-RA:cds"/>
    <property type="gene ID" value="AUR62038544"/>
</dbReference>
<evidence type="ECO:0000256" key="1">
    <source>
        <dbReference type="SAM" id="MobiDB-lite"/>
    </source>
</evidence>
<accession>A0A803N0R0</accession>
<dbReference type="PANTHER" id="PTHR47461:SF1">
    <property type="entry name" value="PHYTOLONGIN PHYL1.2"/>
    <property type="match status" value="1"/>
</dbReference>
<keyword evidence="3" id="KW-1185">Reference proteome</keyword>
<reference evidence="2" key="2">
    <citation type="submission" date="2021-03" db="UniProtKB">
        <authorList>
            <consortium name="EnsemblPlants"/>
        </authorList>
    </citation>
    <scope>IDENTIFICATION</scope>
</reference>
<dbReference type="Gene3D" id="3.30.450.50">
    <property type="entry name" value="Longin domain"/>
    <property type="match status" value="1"/>
</dbReference>
<proteinExistence type="predicted"/>
<feature type="compositionally biased region" description="Basic and acidic residues" evidence="1">
    <location>
        <begin position="189"/>
        <end position="206"/>
    </location>
</feature>
<protein>
    <recommendedName>
        <fullName evidence="4">Longin domain-containing protein</fullName>
    </recommendedName>
</protein>
<reference evidence="2" key="1">
    <citation type="journal article" date="2017" name="Nature">
        <title>The genome of Chenopodium quinoa.</title>
        <authorList>
            <person name="Jarvis D.E."/>
            <person name="Ho Y.S."/>
            <person name="Lightfoot D.J."/>
            <person name="Schmoeckel S.M."/>
            <person name="Li B."/>
            <person name="Borm T.J.A."/>
            <person name="Ohyanagi H."/>
            <person name="Mineta K."/>
            <person name="Michell C.T."/>
            <person name="Saber N."/>
            <person name="Kharbatia N.M."/>
            <person name="Rupper R.R."/>
            <person name="Sharp A.R."/>
            <person name="Dally N."/>
            <person name="Boughton B.A."/>
            <person name="Woo Y.H."/>
            <person name="Gao G."/>
            <person name="Schijlen E.G.W.M."/>
            <person name="Guo X."/>
            <person name="Momin A.A."/>
            <person name="Negrao S."/>
            <person name="Al-Babili S."/>
            <person name="Gehring C."/>
            <person name="Roessner U."/>
            <person name="Jung C."/>
            <person name="Murphy K."/>
            <person name="Arold S.T."/>
            <person name="Gojobori T."/>
            <person name="van der Linden C.G."/>
            <person name="van Loo E.N."/>
            <person name="Jellen E.N."/>
            <person name="Maughan P.J."/>
            <person name="Tester M."/>
        </authorList>
    </citation>
    <scope>NUCLEOTIDE SEQUENCE [LARGE SCALE GENOMIC DNA]</scope>
    <source>
        <strain evidence="2">cv. PI 614886</strain>
    </source>
</reference>
<dbReference type="PANTHER" id="PTHR47461">
    <property type="entry name" value="PHYTOLONGIN PHYL1.2"/>
    <property type="match status" value="1"/>
</dbReference>
<dbReference type="SUPFAM" id="SSF64356">
    <property type="entry name" value="SNARE-like"/>
    <property type="match status" value="1"/>
</dbReference>
<dbReference type="AlphaFoldDB" id="A0A803N0R0"/>
<sequence>MGSMEKGFVHYCCVAKGGRILQAYSGGDDEIEKLAALCLEKAPLCHRWYSQTMSKRTFMFLMEDGYVYFAIANEGIGNPALLQFLEHVRIEFKKIAKKSSGGRKGGASNVNLQEQLVPVIRQLITSLQNVSQTGANGGSANPSSSPCVSYYGEVVEVATSTKAPLLGNSKTLKQDKKVKDHHMIAMRGIELEENRRSTDRGHRGDSDSNPAGATVSPLSLHKDMSSSMRLRSQTTRRKWCRLVRSIVSELECYMSLQTVHPLETLNPILSDLEKDDLAWATEEEEDFLNIEELDLAFLLSLECFDPSKPIAKQEEEKLGYSWDNYGFEDTELQSPRPSPKWNGITW</sequence>
<dbReference type="GO" id="GO:0016020">
    <property type="term" value="C:membrane"/>
    <property type="evidence" value="ECO:0007669"/>
    <property type="project" value="InterPro"/>
</dbReference>
<evidence type="ECO:0000313" key="3">
    <source>
        <dbReference type="Proteomes" id="UP000596660"/>
    </source>
</evidence>
<dbReference type="Gramene" id="AUR62038544-RA">
    <property type="protein sequence ID" value="AUR62038544-RA:cds"/>
    <property type="gene ID" value="AUR62038544"/>
</dbReference>
<dbReference type="OMA" id="DHETENL"/>
<evidence type="ECO:0008006" key="4">
    <source>
        <dbReference type="Google" id="ProtNLM"/>
    </source>
</evidence>
<dbReference type="InterPro" id="IPR011012">
    <property type="entry name" value="Longin-like_dom_sf"/>
</dbReference>
<dbReference type="InterPro" id="IPR044783">
    <property type="entry name" value="PHYL"/>
</dbReference>
<dbReference type="Proteomes" id="UP000596660">
    <property type="component" value="Unplaced"/>
</dbReference>
<name>A0A803N0R0_CHEQI</name>